<feature type="transmembrane region" description="Helical" evidence="1">
    <location>
        <begin position="39"/>
        <end position="62"/>
    </location>
</feature>
<protein>
    <submittedName>
        <fullName evidence="2">Uncharacterized protein</fullName>
    </submittedName>
</protein>
<proteinExistence type="predicted"/>
<dbReference type="AlphaFoldDB" id="A0A319END4"/>
<accession>A0A319END4</accession>
<dbReference type="Proteomes" id="UP000248423">
    <property type="component" value="Unassembled WGS sequence"/>
</dbReference>
<keyword evidence="1" id="KW-0812">Transmembrane</keyword>
<name>A0A319END4_ASPSB</name>
<organism evidence="2 3">
    <name type="scientific">Aspergillus sclerotiicarbonarius (strain CBS 121057 / IBT 28362)</name>
    <dbReference type="NCBI Taxonomy" id="1448318"/>
    <lineage>
        <taxon>Eukaryota</taxon>
        <taxon>Fungi</taxon>
        <taxon>Dikarya</taxon>
        <taxon>Ascomycota</taxon>
        <taxon>Pezizomycotina</taxon>
        <taxon>Eurotiomycetes</taxon>
        <taxon>Eurotiomycetidae</taxon>
        <taxon>Eurotiales</taxon>
        <taxon>Aspergillaceae</taxon>
        <taxon>Aspergillus</taxon>
        <taxon>Aspergillus subgen. Circumdati</taxon>
    </lineage>
</organism>
<evidence type="ECO:0000256" key="1">
    <source>
        <dbReference type="SAM" id="Phobius"/>
    </source>
</evidence>
<evidence type="ECO:0000313" key="2">
    <source>
        <dbReference type="EMBL" id="PYI10831.1"/>
    </source>
</evidence>
<keyword evidence="3" id="KW-1185">Reference proteome</keyword>
<keyword evidence="1" id="KW-1133">Transmembrane helix</keyword>
<evidence type="ECO:0000313" key="3">
    <source>
        <dbReference type="Proteomes" id="UP000248423"/>
    </source>
</evidence>
<keyword evidence="1" id="KW-0472">Membrane</keyword>
<dbReference type="VEuPathDB" id="FungiDB:BO78DRAFT_183370"/>
<dbReference type="EMBL" id="KZ826320">
    <property type="protein sequence ID" value="PYI10831.1"/>
    <property type="molecule type" value="Genomic_DNA"/>
</dbReference>
<reference evidence="2 3" key="1">
    <citation type="submission" date="2018-02" db="EMBL/GenBank/DDBJ databases">
        <title>The genomes of Aspergillus section Nigri reveals drivers in fungal speciation.</title>
        <authorList>
            <consortium name="DOE Joint Genome Institute"/>
            <person name="Vesth T.C."/>
            <person name="Nybo J."/>
            <person name="Theobald S."/>
            <person name="Brandl J."/>
            <person name="Frisvad J.C."/>
            <person name="Nielsen K.F."/>
            <person name="Lyhne E.K."/>
            <person name="Kogle M.E."/>
            <person name="Kuo A."/>
            <person name="Riley R."/>
            <person name="Clum A."/>
            <person name="Nolan M."/>
            <person name="Lipzen A."/>
            <person name="Salamov A."/>
            <person name="Henrissat B."/>
            <person name="Wiebenga A."/>
            <person name="De vries R.P."/>
            <person name="Grigoriev I.V."/>
            <person name="Mortensen U.H."/>
            <person name="Andersen M.R."/>
            <person name="Baker S.E."/>
        </authorList>
    </citation>
    <scope>NUCLEOTIDE SEQUENCE [LARGE SCALE GENOMIC DNA]</scope>
    <source>
        <strain evidence="2 3">CBS 121057</strain>
    </source>
</reference>
<gene>
    <name evidence="2" type="ORF">BO78DRAFT_183370</name>
</gene>
<sequence>MKYDGPQSQPPIRVASLLRQSDRFRGPDWRLGPCRWGGGFFLTVEFSLSLWGRILMIGFVLVGSSVKH</sequence>